<gene>
    <name evidence="4" type="ORF">IAD26_01340</name>
</gene>
<organism evidence="4 5">
    <name type="scientific">Candidatus Limenecus avicola</name>
    <dbReference type="NCBI Taxonomy" id="2840847"/>
    <lineage>
        <taxon>Bacteria</taxon>
        <taxon>Bacillati</taxon>
        <taxon>Bacillota</taxon>
        <taxon>Clostridia</taxon>
        <taxon>Eubacteriales</taxon>
        <taxon>Clostridiaceae</taxon>
        <taxon>Clostridiaceae incertae sedis</taxon>
        <taxon>Candidatus Limenecus</taxon>
    </lineage>
</organism>
<proteinExistence type="predicted"/>
<dbReference type="EMBL" id="DVOD01000013">
    <property type="protein sequence ID" value="HIU91758.1"/>
    <property type="molecule type" value="Genomic_DNA"/>
</dbReference>
<dbReference type="SUPFAM" id="SSF48403">
    <property type="entry name" value="Ankyrin repeat"/>
    <property type="match status" value="1"/>
</dbReference>
<dbReference type="Gene3D" id="1.25.40.20">
    <property type="entry name" value="Ankyrin repeat-containing domain"/>
    <property type="match status" value="2"/>
</dbReference>
<dbReference type="SMART" id="SM00248">
    <property type="entry name" value="ANK"/>
    <property type="match status" value="7"/>
</dbReference>
<dbReference type="AlphaFoldDB" id="A0A9D1MZ94"/>
<evidence type="ECO:0000313" key="4">
    <source>
        <dbReference type="EMBL" id="HIU91758.1"/>
    </source>
</evidence>
<dbReference type="Pfam" id="PF00023">
    <property type="entry name" value="Ank"/>
    <property type="match status" value="1"/>
</dbReference>
<dbReference type="InterPro" id="IPR036770">
    <property type="entry name" value="Ankyrin_rpt-contain_sf"/>
</dbReference>
<comment type="caution">
    <text evidence="4">The sequence shown here is derived from an EMBL/GenBank/DDBJ whole genome shotgun (WGS) entry which is preliminary data.</text>
</comment>
<evidence type="ECO:0000256" key="1">
    <source>
        <dbReference type="ARBA" id="ARBA00022737"/>
    </source>
</evidence>
<protein>
    <submittedName>
        <fullName evidence="4">Ankyrin repeat domain-containing protein</fullName>
    </submittedName>
</protein>
<dbReference type="Proteomes" id="UP000886748">
    <property type="component" value="Unassembled WGS sequence"/>
</dbReference>
<dbReference type="Pfam" id="PF12796">
    <property type="entry name" value="Ank_2"/>
    <property type="match status" value="2"/>
</dbReference>
<feature type="repeat" description="ANK" evidence="3">
    <location>
        <begin position="209"/>
        <end position="241"/>
    </location>
</feature>
<evidence type="ECO:0000256" key="2">
    <source>
        <dbReference type="ARBA" id="ARBA00023043"/>
    </source>
</evidence>
<reference evidence="4" key="1">
    <citation type="submission" date="2020-10" db="EMBL/GenBank/DDBJ databases">
        <authorList>
            <person name="Gilroy R."/>
        </authorList>
    </citation>
    <scope>NUCLEOTIDE SEQUENCE</scope>
    <source>
        <strain evidence="4">CHK154-7741</strain>
    </source>
</reference>
<feature type="repeat" description="ANK" evidence="3">
    <location>
        <begin position="88"/>
        <end position="120"/>
    </location>
</feature>
<accession>A0A9D1MZ94</accession>
<dbReference type="PANTHER" id="PTHR24198">
    <property type="entry name" value="ANKYRIN REPEAT AND PROTEIN KINASE DOMAIN-CONTAINING PROTEIN"/>
    <property type="match status" value="1"/>
</dbReference>
<dbReference type="PANTHER" id="PTHR24198:SF165">
    <property type="entry name" value="ANKYRIN REPEAT-CONTAINING PROTEIN-RELATED"/>
    <property type="match status" value="1"/>
</dbReference>
<evidence type="ECO:0000256" key="3">
    <source>
        <dbReference type="PROSITE-ProRule" id="PRU00023"/>
    </source>
</evidence>
<evidence type="ECO:0000313" key="5">
    <source>
        <dbReference type="Proteomes" id="UP000886748"/>
    </source>
</evidence>
<reference evidence="4" key="2">
    <citation type="journal article" date="2021" name="PeerJ">
        <title>Extensive microbial diversity within the chicken gut microbiome revealed by metagenomics and culture.</title>
        <authorList>
            <person name="Gilroy R."/>
            <person name="Ravi A."/>
            <person name="Getino M."/>
            <person name="Pursley I."/>
            <person name="Horton D.L."/>
            <person name="Alikhan N.F."/>
            <person name="Baker D."/>
            <person name="Gharbi K."/>
            <person name="Hall N."/>
            <person name="Watson M."/>
            <person name="Adriaenssens E.M."/>
            <person name="Foster-Nyarko E."/>
            <person name="Jarju S."/>
            <person name="Secka A."/>
            <person name="Antonio M."/>
            <person name="Oren A."/>
            <person name="Chaudhuri R.R."/>
            <person name="La Ragione R."/>
            <person name="Hildebrand F."/>
            <person name="Pallen M.J."/>
        </authorList>
    </citation>
    <scope>NUCLEOTIDE SEQUENCE</scope>
    <source>
        <strain evidence="4">CHK154-7741</strain>
    </source>
</reference>
<keyword evidence="1" id="KW-0677">Repeat</keyword>
<feature type="repeat" description="ANK" evidence="3">
    <location>
        <begin position="25"/>
        <end position="57"/>
    </location>
</feature>
<sequence length="261" mass="30085">MAKNNLETADFLLKRKINPNSINEDGQSLLHTAASEGRIELIKKLISYNAEVNFKDNENNTPLFFAKNPFVIQELVDNGSKVNITNKKGETPLGLFFKRKNKDNIEALLKNGANSNEKYKNEKPFLYYCDQPELAELFLGHGANPNDDFYLHYALMMKKDDLFDLFLKYGADSNKKAENGRTPLFYCTSTEQIKKLLDAKSEINVKDDNENTPLHNFMLIGRKDLADFLVEQGADISLKNRNGETPSDYYEKWKKYNFWIK</sequence>
<dbReference type="PRINTS" id="PR01415">
    <property type="entry name" value="ANKYRIN"/>
</dbReference>
<keyword evidence="2 3" id="KW-0040">ANK repeat</keyword>
<dbReference type="PROSITE" id="PS50297">
    <property type="entry name" value="ANK_REP_REGION"/>
    <property type="match status" value="2"/>
</dbReference>
<dbReference type="PROSITE" id="PS50088">
    <property type="entry name" value="ANK_REPEAT"/>
    <property type="match status" value="3"/>
</dbReference>
<name>A0A9D1MZ94_9CLOT</name>
<dbReference type="InterPro" id="IPR002110">
    <property type="entry name" value="Ankyrin_rpt"/>
</dbReference>